<dbReference type="InterPro" id="IPR045584">
    <property type="entry name" value="Pilin-like"/>
</dbReference>
<dbReference type="PROSITE" id="PS00409">
    <property type="entry name" value="PROKAR_NTER_METHYL"/>
    <property type="match status" value="1"/>
</dbReference>
<feature type="domain" description="DUF1559" evidence="1">
    <location>
        <begin position="60"/>
        <end position="390"/>
    </location>
</feature>
<sequence length="423" mass="45750">MHFLGEMNSSFLSRHLKNSNMKKRNILKQKRPASGFTLVELLVVIAIIGVLVGLLLPAVQAAREAARRMSCSNNFKQIGLAVHNYHAAFNQLPQQGCGSAETAFAPANASQSTARLYLSWLVAITPFVEQQAIWENIVSGVDSDGTQFQPMGPQPWDQSFTPWMTDIPAFRCPSDPGFGLPANGRSNYGACIGDHMRLTNNGGRNERGFYEGPDDDNCGMDGVSLSDDSSAAVEARGTNRGMFWTRHSTRFRDVLDGLSNTIMAGEIATSLGANEVNANVAHLVNDSLISASDWNVQVCLDLVDAQRPKFFTAGTQCANSAGKSARGFVWGDGRLLYTSVQTILPPNKPSCVRGRDKAQGLSTVGSRHQGGAHVCMGDGAVRFITDSIEAGNYNTRPQVGRESPFGLWGALGTRAMKEQVDEF</sequence>
<name>M5TRV4_9BACT</name>
<dbReference type="InterPro" id="IPR027558">
    <property type="entry name" value="Pre_pil_HX9DG_C"/>
</dbReference>
<dbReference type="InterPro" id="IPR011453">
    <property type="entry name" value="DUF1559"/>
</dbReference>
<evidence type="ECO:0000259" key="1">
    <source>
        <dbReference type="Pfam" id="PF07596"/>
    </source>
</evidence>
<dbReference type="NCBIfam" id="TIGR02532">
    <property type="entry name" value="IV_pilin_GFxxxE"/>
    <property type="match status" value="1"/>
</dbReference>
<dbReference type="AlphaFoldDB" id="M5TRV4"/>
<dbReference type="SUPFAM" id="SSF54523">
    <property type="entry name" value="Pili subunits"/>
    <property type="match status" value="1"/>
</dbReference>
<comment type="caution">
    <text evidence="2">The sequence shown here is derived from an EMBL/GenBank/DDBJ whole genome shotgun (WGS) entry which is preliminary data.</text>
</comment>
<dbReference type="Proteomes" id="UP000011885">
    <property type="component" value="Unassembled WGS sequence"/>
</dbReference>
<dbReference type="Pfam" id="PF07963">
    <property type="entry name" value="N_methyl"/>
    <property type="match status" value="1"/>
</dbReference>
<dbReference type="InterPro" id="IPR012902">
    <property type="entry name" value="N_methyl_site"/>
</dbReference>
<dbReference type="NCBIfam" id="TIGR04294">
    <property type="entry name" value="pre_pil_HX9DG"/>
    <property type="match status" value="1"/>
</dbReference>
<accession>M5TRV4</accession>
<dbReference type="EMBL" id="ANOH01000485">
    <property type="protein sequence ID" value="EMI51774.1"/>
    <property type="molecule type" value="Genomic_DNA"/>
</dbReference>
<evidence type="ECO:0000313" key="3">
    <source>
        <dbReference type="Proteomes" id="UP000011885"/>
    </source>
</evidence>
<proteinExistence type="predicted"/>
<keyword evidence="3" id="KW-1185">Reference proteome</keyword>
<dbReference type="PANTHER" id="PTHR30093:SF2">
    <property type="entry name" value="TYPE II SECRETION SYSTEM PROTEIN H"/>
    <property type="match status" value="1"/>
</dbReference>
<dbReference type="Pfam" id="PF07596">
    <property type="entry name" value="SBP_bac_10"/>
    <property type="match status" value="1"/>
</dbReference>
<gene>
    <name evidence="2" type="ORF">RSSM_06794</name>
</gene>
<dbReference type="PANTHER" id="PTHR30093">
    <property type="entry name" value="GENERAL SECRETION PATHWAY PROTEIN G"/>
    <property type="match status" value="1"/>
</dbReference>
<dbReference type="Gene3D" id="3.30.700.10">
    <property type="entry name" value="Glycoprotein, Type 4 Pilin"/>
    <property type="match status" value="1"/>
</dbReference>
<reference evidence="2 3" key="1">
    <citation type="journal article" date="2013" name="Mar. Genomics">
        <title>Expression of sulfatases in Rhodopirellula baltica and the diversity of sulfatases in the genus Rhodopirellula.</title>
        <authorList>
            <person name="Wegner C.E."/>
            <person name="Richter-Heitmann T."/>
            <person name="Klindworth A."/>
            <person name="Klockow C."/>
            <person name="Richter M."/>
            <person name="Achstetter T."/>
            <person name="Glockner F.O."/>
            <person name="Harder J."/>
        </authorList>
    </citation>
    <scope>NUCLEOTIDE SEQUENCE [LARGE SCALE GENOMIC DNA]</scope>
    <source>
        <strain evidence="2 3">SM41</strain>
    </source>
</reference>
<dbReference type="PATRIC" id="fig|1263870.3.peg.7207"/>
<organism evidence="2 3">
    <name type="scientific">Rhodopirellula sallentina SM41</name>
    <dbReference type="NCBI Taxonomy" id="1263870"/>
    <lineage>
        <taxon>Bacteria</taxon>
        <taxon>Pseudomonadati</taxon>
        <taxon>Planctomycetota</taxon>
        <taxon>Planctomycetia</taxon>
        <taxon>Pirellulales</taxon>
        <taxon>Pirellulaceae</taxon>
        <taxon>Rhodopirellula</taxon>
    </lineage>
</organism>
<protein>
    <submittedName>
        <fullName evidence="2">Secreted protein containing DUF1559</fullName>
    </submittedName>
</protein>
<evidence type="ECO:0000313" key="2">
    <source>
        <dbReference type="EMBL" id="EMI51774.1"/>
    </source>
</evidence>